<dbReference type="InterPro" id="IPR050259">
    <property type="entry name" value="SDR"/>
</dbReference>
<evidence type="ECO:0000256" key="4">
    <source>
        <dbReference type="RuleBase" id="RU000363"/>
    </source>
</evidence>
<gene>
    <name evidence="5" type="primary">fabG_2</name>
    <name evidence="5" type="ORF">CNLFYP112_02579</name>
</gene>
<evidence type="ECO:0000256" key="2">
    <source>
        <dbReference type="ARBA" id="ARBA00023002"/>
    </source>
</evidence>
<dbReference type="EC" id="1.1.1.100" evidence="5"/>
<keyword evidence="3" id="KW-0753">Steroid metabolism</keyword>
<protein>
    <submittedName>
        <fullName evidence="5">3-oxoacyl-[acyl-carrier-protein] reductase FabG</fullName>
        <ecNumber evidence="5">1.1.1.100</ecNumber>
    </submittedName>
</protein>
<dbReference type="GO" id="GO:0008202">
    <property type="term" value="P:steroid metabolic process"/>
    <property type="evidence" value="ECO:0007669"/>
    <property type="project" value="UniProtKB-KW"/>
</dbReference>
<dbReference type="InterPro" id="IPR002347">
    <property type="entry name" value="SDR_fam"/>
</dbReference>
<evidence type="ECO:0000313" key="5">
    <source>
        <dbReference type="EMBL" id="VYT27177.1"/>
    </source>
</evidence>
<sequence>MHKKTVLVTGASRGIGRAIAMTFAQNNYHVFLNCRHSISELESVKSAIEAIPYGSCDIFIGDVGNPHSVKELYEMIYTKYDCLDVLVNNAGIAHIGLLSDMSDEEWGNLLDTNLSSVFYCSREAIPKMVSKKSGKIINISSMWGTVGASCEAAYSATKSGIHGLTRALAKELAPSNIQVNAIACGAIETSMNAQLSAEEKSAFEEEIPAGRFGTPQEVADLVWNLVNSPSYLTGQIIGLDGGYI</sequence>
<dbReference type="Pfam" id="PF00106">
    <property type="entry name" value="adh_short"/>
    <property type="match status" value="1"/>
</dbReference>
<dbReference type="InterPro" id="IPR020904">
    <property type="entry name" value="Sc_DH/Rdtase_CS"/>
</dbReference>
<organism evidence="5">
    <name type="scientific">[Clostridium] nexile</name>
    <dbReference type="NCBI Taxonomy" id="29361"/>
    <lineage>
        <taxon>Bacteria</taxon>
        <taxon>Bacillati</taxon>
        <taxon>Bacillota</taxon>
        <taxon>Clostridia</taxon>
        <taxon>Lachnospirales</taxon>
        <taxon>Lachnospiraceae</taxon>
        <taxon>Tyzzerella</taxon>
    </lineage>
</organism>
<keyword evidence="3" id="KW-0443">Lipid metabolism</keyword>
<keyword evidence="2 5" id="KW-0560">Oxidoreductase</keyword>
<reference evidence="5" key="1">
    <citation type="submission" date="2019-11" db="EMBL/GenBank/DDBJ databases">
        <authorList>
            <person name="Feng L."/>
        </authorList>
    </citation>
    <scope>NUCLEOTIDE SEQUENCE</scope>
    <source>
        <strain evidence="5">CnexileLFYP112</strain>
    </source>
</reference>
<dbReference type="EMBL" id="CACRTG010000025">
    <property type="protein sequence ID" value="VYT27177.1"/>
    <property type="molecule type" value="Genomic_DNA"/>
</dbReference>
<dbReference type="PANTHER" id="PTHR42879">
    <property type="entry name" value="3-OXOACYL-(ACYL-CARRIER-PROTEIN) REDUCTASE"/>
    <property type="match status" value="1"/>
</dbReference>
<dbReference type="PROSITE" id="PS00061">
    <property type="entry name" value="ADH_SHORT"/>
    <property type="match status" value="1"/>
</dbReference>
<dbReference type="GO" id="GO:0032787">
    <property type="term" value="P:monocarboxylic acid metabolic process"/>
    <property type="evidence" value="ECO:0007669"/>
    <property type="project" value="UniProtKB-ARBA"/>
</dbReference>
<dbReference type="InterPro" id="IPR036291">
    <property type="entry name" value="NAD(P)-bd_dom_sf"/>
</dbReference>
<comment type="similarity">
    <text evidence="1 4">Belongs to the short-chain dehydrogenases/reductases (SDR) family.</text>
</comment>
<evidence type="ECO:0000256" key="1">
    <source>
        <dbReference type="ARBA" id="ARBA00006484"/>
    </source>
</evidence>
<accession>A0A6N2VC27</accession>
<proteinExistence type="inferred from homology"/>
<name>A0A6N2VC27_9FIRM</name>
<dbReference type="PANTHER" id="PTHR42879:SF2">
    <property type="entry name" value="3-OXOACYL-[ACYL-CARRIER-PROTEIN] REDUCTASE FABG"/>
    <property type="match status" value="1"/>
</dbReference>
<dbReference type="NCBIfam" id="NF047420">
    <property type="entry name" value="EF_P_mod_YmfI"/>
    <property type="match status" value="1"/>
</dbReference>
<dbReference type="SUPFAM" id="SSF51735">
    <property type="entry name" value="NAD(P)-binding Rossmann-fold domains"/>
    <property type="match status" value="1"/>
</dbReference>
<dbReference type="FunFam" id="3.40.50.720:FF:000173">
    <property type="entry name" value="3-oxoacyl-[acyl-carrier protein] reductase"/>
    <property type="match status" value="1"/>
</dbReference>
<evidence type="ECO:0000256" key="3">
    <source>
        <dbReference type="ARBA" id="ARBA00023221"/>
    </source>
</evidence>
<dbReference type="Gene3D" id="3.40.50.720">
    <property type="entry name" value="NAD(P)-binding Rossmann-like Domain"/>
    <property type="match status" value="1"/>
</dbReference>
<dbReference type="PRINTS" id="PR00081">
    <property type="entry name" value="GDHRDH"/>
</dbReference>
<dbReference type="GO" id="GO:0004316">
    <property type="term" value="F:3-oxoacyl-[acyl-carrier-protein] reductase (NADPH) activity"/>
    <property type="evidence" value="ECO:0007669"/>
    <property type="project" value="UniProtKB-EC"/>
</dbReference>
<dbReference type="AlphaFoldDB" id="A0A6N2VC27"/>
<dbReference type="NCBIfam" id="NF009466">
    <property type="entry name" value="PRK12826.1-2"/>
    <property type="match status" value="1"/>
</dbReference>
<dbReference type="PRINTS" id="PR00080">
    <property type="entry name" value="SDRFAMILY"/>
</dbReference>